<dbReference type="AlphaFoldDB" id="A0A9D2SFD6"/>
<reference evidence="1" key="2">
    <citation type="submission" date="2021-04" db="EMBL/GenBank/DDBJ databases">
        <authorList>
            <person name="Gilroy R."/>
        </authorList>
    </citation>
    <scope>NUCLEOTIDE SEQUENCE</scope>
    <source>
        <strain evidence="1">CHK185-1770</strain>
    </source>
</reference>
<sequence>MKRERGMAYCGLACGLCESSPECPGCRQGGCLEKETCKNYRCCRERGLAGCWECPEFPCEAPMLQKLKPRAFCAFIRTYGEERLLDCLEHNERQGVVYHEPGTVVGEYDTQPGEDAVFRLLLQGREE</sequence>
<gene>
    <name evidence="1" type="ORF">H9710_03010</name>
</gene>
<reference evidence="1" key="1">
    <citation type="journal article" date="2021" name="PeerJ">
        <title>Extensive microbial diversity within the chicken gut microbiome revealed by metagenomics and culture.</title>
        <authorList>
            <person name="Gilroy R."/>
            <person name="Ravi A."/>
            <person name="Getino M."/>
            <person name="Pursley I."/>
            <person name="Horton D.L."/>
            <person name="Alikhan N.F."/>
            <person name="Baker D."/>
            <person name="Gharbi K."/>
            <person name="Hall N."/>
            <person name="Watson M."/>
            <person name="Adriaenssens E.M."/>
            <person name="Foster-Nyarko E."/>
            <person name="Jarju S."/>
            <person name="Secka A."/>
            <person name="Antonio M."/>
            <person name="Oren A."/>
            <person name="Chaudhuri R.R."/>
            <person name="La Ragione R."/>
            <person name="Hildebrand F."/>
            <person name="Pallen M.J."/>
        </authorList>
    </citation>
    <scope>NUCLEOTIDE SEQUENCE</scope>
    <source>
        <strain evidence="1">CHK185-1770</strain>
    </source>
</reference>
<name>A0A9D2SFD6_9FIRM</name>
<comment type="caution">
    <text evidence="1">The sequence shown here is derived from an EMBL/GenBank/DDBJ whole genome shotgun (WGS) entry which is preliminary data.</text>
</comment>
<organism evidence="1 2">
    <name type="scientific">Candidatus Acutalibacter pullicola</name>
    <dbReference type="NCBI Taxonomy" id="2838417"/>
    <lineage>
        <taxon>Bacteria</taxon>
        <taxon>Bacillati</taxon>
        <taxon>Bacillota</taxon>
        <taxon>Clostridia</taxon>
        <taxon>Eubacteriales</taxon>
        <taxon>Acutalibacteraceae</taxon>
        <taxon>Acutalibacter</taxon>
    </lineage>
</organism>
<accession>A0A9D2SFD6</accession>
<dbReference type="Proteomes" id="UP000826793">
    <property type="component" value="Unassembled WGS sequence"/>
</dbReference>
<protein>
    <submittedName>
        <fullName evidence="1">DUF3795 domain-containing protein</fullName>
    </submittedName>
</protein>
<dbReference type="InterPro" id="IPR024227">
    <property type="entry name" value="DUF3795"/>
</dbReference>
<evidence type="ECO:0000313" key="1">
    <source>
        <dbReference type="EMBL" id="HJB97533.1"/>
    </source>
</evidence>
<dbReference type="EMBL" id="DWXG01000027">
    <property type="protein sequence ID" value="HJB97533.1"/>
    <property type="molecule type" value="Genomic_DNA"/>
</dbReference>
<proteinExistence type="predicted"/>
<evidence type="ECO:0000313" key="2">
    <source>
        <dbReference type="Proteomes" id="UP000826793"/>
    </source>
</evidence>
<dbReference type="Pfam" id="PF12675">
    <property type="entry name" value="DUF3795"/>
    <property type="match status" value="1"/>
</dbReference>